<dbReference type="EMBL" id="JBANQN010000001">
    <property type="protein sequence ID" value="KAK6803634.1"/>
    <property type="molecule type" value="Genomic_DNA"/>
</dbReference>
<evidence type="ECO:0000313" key="2">
    <source>
        <dbReference type="EMBL" id="KAK6803634.1"/>
    </source>
</evidence>
<feature type="region of interest" description="Disordered" evidence="1">
    <location>
        <begin position="60"/>
        <end position="79"/>
    </location>
</feature>
<evidence type="ECO:0000256" key="1">
    <source>
        <dbReference type="SAM" id="MobiDB-lite"/>
    </source>
</evidence>
<keyword evidence="3" id="KW-1185">Reference proteome</keyword>
<dbReference type="Proteomes" id="UP001371456">
    <property type="component" value="Unassembled WGS sequence"/>
</dbReference>
<reference evidence="2 3" key="1">
    <citation type="submission" date="2024-02" db="EMBL/GenBank/DDBJ databases">
        <title>de novo genome assembly of Solanum bulbocastanum strain 11H21.</title>
        <authorList>
            <person name="Hosaka A.J."/>
        </authorList>
    </citation>
    <scope>NUCLEOTIDE SEQUENCE [LARGE SCALE GENOMIC DNA]</scope>
    <source>
        <tissue evidence="2">Young leaves</tissue>
    </source>
</reference>
<dbReference type="AlphaFoldDB" id="A0AAN8U515"/>
<name>A0AAN8U515_SOLBU</name>
<comment type="caution">
    <text evidence="2">The sequence shown here is derived from an EMBL/GenBank/DDBJ whole genome shotgun (WGS) entry which is preliminary data.</text>
</comment>
<sequence>MEIMCYKAYHMKEKSVKTSSSSFLIFKSLISNPKDLKSFLLKERRSNLVKLARKLAKTTKRRGKHILPHWPNPTNREKQ</sequence>
<protein>
    <submittedName>
        <fullName evidence="2">Uncharacterized protein</fullName>
    </submittedName>
</protein>
<evidence type="ECO:0000313" key="3">
    <source>
        <dbReference type="Proteomes" id="UP001371456"/>
    </source>
</evidence>
<proteinExistence type="predicted"/>
<organism evidence="2 3">
    <name type="scientific">Solanum bulbocastanum</name>
    <name type="common">Wild potato</name>
    <dbReference type="NCBI Taxonomy" id="147425"/>
    <lineage>
        <taxon>Eukaryota</taxon>
        <taxon>Viridiplantae</taxon>
        <taxon>Streptophyta</taxon>
        <taxon>Embryophyta</taxon>
        <taxon>Tracheophyta</taxon>
        <taxon>Spermatophyta</taxon>
        <taxon>Magnoliopsida</taxon>
        <taxon>eudicotyledons</taxon>
        <taxon>Gunneridae</taxon>
        <taxon>Pentapetalae</taxon>
        <taxon>asterids</taxon>
        <taxon>lamiids</taxon>
        <taxon>Solanales</taxon>
        <taxon>Solanaceae</taxon>
        <taxon>Solanoideae</taxon>
        <taxon>Solaneae</taxon>
        <taxon>Solanum</taxon>
    </lineage>
</organism>
<gene>
    <name evidence="2" type="ORF">RDI58_001418</name>
</gene>
<accession>A0AAN8U515</accession>